<dbReference type="AlphaFoldDB" id="A0AAV6VTJ2"/>
<feature type="compositionally biased region" description="Low complexity" evidence="1">
    <location>
        <begin position="73"/>
        <end position="86"/>
    </location>
</feature>
<organism evidence="2 3">
    <name type="scientific">Oedothorax gibbosus</name>
    <dbReference type="NCBI Taxonomy" id="931172"/>
    <lineage>
        <taxon>Eukaryota</taxon>
        <taxon>Metazoa</taxon>
        <taxon>Ecdysozoa</taxon>
        <taxon>Arthropoda</taxon>
        <taxon>Chelicerata</taxon>
        <taxon>Arachnida</taxon>
        <taxon>Araneae</taxon>
        <taxon>Araneomorphae</taxon>
        <taxon>Entelegynae</taxon>
        <taxon>Araneoidea</taxon>
        <taxon>Linyphiidae</taxon>
        <taxon>Erigoninae</taxon>
        <taxon>Oedothorax</taxon>
    </lineage>
</organism>
<keyword evidence="3" id="KW-1185">Reference proteome</keyword>
<dbReference type="Proteomes" id="UP000827092">
    <property type="component" value="Unassembled WGS sequence"/>
</dbReference>
<evidence type="ECO:0000313" key="3">
    <source>
        <dbReference type="Proteomes" id="UP000827092"/>
    </source>
</evidence>
<protein>
    <submittedName>
        <fullName evidence="2">Uncharacterized protein</fullName>
    </submittedName>
</protein>
<dbReference type="EMBL" id="JAFNEN010000024">
    <property type="protein sequence ID" value="KAG8199825.1"/>
    <property type="molecule type" value="Genomic_DNA"/>
</dbReference>
<feature type="region of interest" description="Disordered" evidence="1">
    <location>
        <begin position="1"/>
        <end position="86"/>
    </location>
</feature>
<sequence length="86" mass="9441">MPRILSMKLHALRPHRSIRRSTGEKTTNFERSIPPVAGTATTRSRLLSREPDLQVSSESGGNEVEIPPPFIFSPPTSSTIPFPSVS</sequence>
<comment type="caution">
    <text evidence="2">The sequence shown here is derived from an EMBL/GenBank/DDBJ whole genome shotgun (WGS) entry which is preliminary data.</text>
</comment>
<gene>
    <name evidence="2" type="ORF">JTE90_000913</name>
</gene>
<feature type="compositionally biased region" description="Basic residues" evidence="1">
    <location>
        <begin position="10"/>
        <end position="19"/>
    </location>
</feature>
<accession>A0AAV6VTJ2</accession>
<evidence type="ECO:0000256" key="1">
    <source>
        <dbReference type="SAM" id="MobiDB-lite"/>
    </source>
</evidence>
<reference evidence="2 3" key="1">
    <citation type="journal article" date="2022" name="Nat. Ecol. Evol.">
        <title>A masculinizing supergene underlies an exaggerated male reproductive morph in a spider.</title>
        <authorList>
            <person name="Hendrickx F."/>
            <person name="De Corte Z."/>
            <person name="Sonet G."/>
            <person name="Van Belleghem S.M."/>
            <person name="Kostlbacher S."/>
            <person name="Vangestel C."/>
        </authorList>
    </citation>
    <scope>NUCLEOTIDE SEQUENCE [LARGE SCALE GENOMIC DNA]</scope>
    <source>
        <strain evidence="2">W744_W776</strain>
    </source>
</reference>
<proteinExistence type="predicted"/>
<name>A0AAV6VTJ2_9ARAC</name>
<evidence type="ECO:0000313" key="2">
    <source>
        <dbReference type="EMBL" id="KAG8199825.1"/>
    </source>
</evidence>